<feature type="region of interest" description="Disordered" evidence="5">
    <location>
        <begin position="218"/>
        <end position="246"/>
    </location>
</feature>
<keyword evidence="3" id="KW-0804">Transcription</keyword>
<dbReference type="Pfam" id="PF22754">
    <property type="entry name" value="bHLH-TF_ACT-like_plant"/>
    <property type="match status" value="1"/>
</dbReference>
<evidence type="ECO:0000256" key="5">
    <source>
        <dbReference type="SAM" id="MobiDB-lite"/>
    </source>
</evidence>
<keyword evidence="8" id="KW-1185">Reference proteome</keyword>
<dbReference type="SMART" id="SM00353">
    <property type="entry name" value="HLH"/>
    <property type="match status" value="1"/>
</dbReference>
<dbReference type="GO" id="GO:0003700">
    <property type="term" value="F:DNA-binding transcription factor activity"/>
    <property type="evidence" value="ECO:0007669"/>
    <property type="project" value="TreeGrafter"/>
</dbReference>
<accession>A0A2Z7A9N2</accession>
<evidence type="ECO:0000256" key="4">
    <source>
        <dbReference type="ARBA" id="ARBA00023242"/>
    </source>
</evidence>
<gene>
    <name evidence="7" type="ORF">F511_33084</name>
</gene>
<dbReference type="SUPFAM" id="SSF47459">
    <property type="entry name" value="HLH, helix-loop-helix DNA-binding domain"/>
    <property type="match status" value="1"/>
</dbReference>
<dbReference type="PANTHER" id="PTHR31945">
    <property type="entry name" value="TRANSCRIPTION FACTOR SCREAM2-RELATED"/>
    <property type="match status" value="1"/>
</dbReference>
<evidence type="ECO:0000313" key="7">
    <source>
        <dbReference type="EMBL" id="KZV15660.1"/>
    </source>
</evidence>
<dbReference type="AlphaFoldDB" id="A0A2Z7A9N2"/>
<comment type="subcellular location">
    <subcellularLocation>
        <location evidence="1">Nucleus</location>
    </subcellularLocation>
</comment>
<dbReference type="Gene3D" id="4.10.280.10">
    <property type="entry name" value="Helix-loop-helix DNA-binding domain"/>
    <property type="match status" value="1"/>
</dbReference>
<sequence>MEQFDDANKHYWENMYLQNEELESYFDEVLSAYYDSSSPDGIQSSLASKNIASERNRRKKLNERLYALRSVVPNITKMDKASIIKDAIEYIRTLHEEERILQAEISELENGKPSNSPMCDFDQEFCSRAKRTRIDHGSRCNSSPLEVLELRVSSMGEKTVVVSLTCNQRTDTIVKLCEMFESLKLKIITANITAFSGRLLKTVFIEASRRLAPTSFTGKPALQKVGGGRSSNQRGGRNKSGEEAAARGFGREERRWVAVLELGFNE</sequence>
<organism evidence="7 8">
    <name type="scientific">Dorcoceras hygrometricum</name>
    <dbReference type="NCBI Taxonomy" id="472368"/>
    <lineage>
        <taxon>Eukaryota</taxon>
        <taxon>Viridiplantae</taxon>
        <taxon>Streptophyta</taxon>
        <taxon>Embryophyta</taxon>
        <taxon>Tracheophyta</taxon>
        <taxon>Spermatophyta</taxon>
        <taxon>Magnoliopsida</taxon>
        <taxon>eudicotyledons</taxon>
        <taxon>Gunneridae</taxon>
        <taxon>Pentapetalae</taxon>
        <taxon>asterids</taxon>
        <taxon>lamiids</taxon>
        <taxon>Lamiales</taxon>
        <taxon>Gesneriaceae</taxon>
        <taxon>Didymocarpoideae</taxon>
        <taxon>Trichosporeae</taxon>
        <taxon>Loxocarpinae</taxon>
        <taxon>Dorcoceras</taxon>
    </lineage>
</organism>
<dbReference type="InterPro" id="IPR054502">
    <property type="entry name" value="bHLH-TF_ACT-like_plant"/>
</dbReference>
<dbReference type="Proteomes" id="UP000250235">
    <property type="component" value="Unassembled WGS sequence"/>
</dbReference>
<dbReference type="GO" id="GO:0043565">
    <property type="term" value="F:sequence-specific DNA binding"/>
    <property type="evidence" value="ECO:0007669"/>
    <property type="project" value="TreeGrafter"/>
</dbReference>
<dbReference type="InterPro" id="IPR011598">
    <property type="entry name" value="bHLH_dom"/>
</dbReference>
<name>A0A2Z7A9N2_9LAMI</name>
<keyword evidence="2" id="KW-0805">Transcription regulation</keyword>
<protein>
    <recommendedName>
        <fullName evidence="6">BHLH domain-containing protein</fullName>
    </recommendedName>
</protein>
<proteinExistence type="predicted"/>
<keyword evidence="4" id="KW-0539">Nucleus</keyword>
<reference evidence="7 8" key="1">
    <citation type="journal article" date="2015" name="Proc. Natl. Acad. Sci. U.S.A.">
        <title>The resurrection genome of Boea hygrometrica: A blueprint for survival of dehydration.</title>
        <authorList>
            <person name="Xiao L."/>
            <person name="Yang G."/>
            <person name="Zhang L."/>
            <person name="Yang X."/>
            <person name="Zhao S."/>
            <person name="Ji Z."/>
            <person name="Zhou Q."/>
            <person name="Hu M."/>
            <person name="Wang Y."/>
            <person name="Chen M."/>
            <person name="Xu Y."/>
            <person name="Jin H."/>
            <person name="Xiao X."/>
            <person name="Hu G."/>
            <person name="Bao F."/>
            <person name="Hu Y."/>
            <person name="Wan P."/>
            <person name="Li L."/>
            <person name="Deng X."/>
            <person name="Kuang T."/>
            <person name="Xiang C."/>
            <person name="Zhu J.K."/>
            <person name="Oliver M.J."/>
            <person name="He Y."/>
        </authorList>
    </citation>
    <scope>NUCLEOTIDE SEQUENCE [LARGE SCALE GENOMIC DNA]</scope>
    <source>
        <strain evidence="8">cv. XS01</strain>
    </source>
</reference>
<dbReference type="EMBL" id="KV019661">
    <property type="protein sequence ID" value="KZV15660.1"/>
    <property type="molecule type" value="Genomic_DNA"/>
</dbReference>
<dbReference type="GO" id="GO:0046983">
    <property type="term" value="F:protein dimerization activity"/>
    <property type="evidence" value="ECO:0007669"/>
    <property type="project" value="InterPro"/>
</dbReference>
<dbReference type="PROSITE" id="PS50888">
    <property type="entry name" value="BHLH"/>
    <property type="match status" value="1"/>
</dbReference>
<evidence type="ECO:0000259" key="6">
    <source>
        <dbReference type="PROSITE" id="PS50888"/>
    </source>
</evidence>
<feature type="domain" description="BHLH" evidence="6">
    <location>
        <begin position="45"/>
        <end position="94"/>
    </location>
</feature>
<dbReference type="InterPro" id="IPR051358">
    <property type="entry name" value="TF_AMS/ICE1/BHLH6-like"/>
</dbReference>
<dbReference type="PANTHER" id="PTHR31945:SF26">
    <property type="entry name" value="TRANSCRIPTION FACTOR BHLH35"/>
    <property type="match status" value="1"/>
</dbReference>
<dbReference type="InterPro" id="IPR036638">
    <property type="entry name" value="HLH_DNA-bd_sf"/>
</dbReference>
<evidence type="ECO:0000256" key="2">
    <source>
        <dbReference type="ARBA" id="ARBA00023015"/>
    </source>
</evidence>
<dbReference type="GO" id="GO:0005634">
    <property type="term" value="C:nucleus"/>
    <property type="evidence" value="ECO:0007669"/>
    <property type="project" value="UniProtKB-SubCell"/>
</dbReference>
<evidence type="ECO:0000256" key="1">
    <source>
        <dbReference type="ARBA" id="ARBA00004123"/>
    </source>
</evidence>
<dbReference type="OrthoDB" id="623055at2759"/>
<evidence type="ECO:0000313" key="8">
    <source>
        <dbReference type="Proteomes" id="UP000250235"/>
    </source>
</evidence>
<dbReference type="Pfam" id="PF00010">
    <property type="entry name" value="HLH"/>
    <property type="match status" value="1"/>
</dbReference>
<evidence type="ECO:0000256" key="3">
    <source>
        <dbReference type="ARBA" id="ARBA00023163"/>
    </source>
</evidence>